<dbReference type="AlphaFoldDB" id="A0A0H1BHU2"/>
<name>A0A0H1BHU2_9EURO</name>
<organism evidence="1 2">
    <name type="scientific">Blastomyces silverae</name>
    <dbReference type="NCBI Taxonomy" id="2060906"/>
    <lineage>
        <taxon>Eukaryota</taxon>
        <taxon>Fungi</taxon>
        <taxon>Dikarya</taxon>
        <taxon>Ascomycota</taxon>
        <taxon>Pezizomycotina</taxon>
        <taxon>Eurotiomycetes</taxon>
        <taxon>Eurotiomycetidae</taxon>
        <taxon>Onygenales</taxon>
        <taxon>Ajellomycetaceae</taxon>
        <taxon>Blastomyces</taxon>
    </lineage>
</organism>
<proteinExistence type="predicted"/>
<comment type="caution">
    <text evidence="1">The sequence shown here is derived from an EMBL/GenBank/DDBJ whole genome shotgun (WGS) entry which is preliminary data.</text>
</comment>
<dbReference type="EMBL" id="LDEV01001925">
    <property type="protein sequence ID" value="KLJ10688.1"/>
    <property type="molecule type" value="Genomic_DNA"/>
</dbReference>
<dbReference type="Proteomes" id="UP000053573">
    <property type="component" value="Unassembled WGS sequence"/>
</dbReference>
<evidence type="ECO:0000313" key="1">
    <source>
        <dbReference type="EMBL" id="KLJ10688.1"/>
    </source>
</evidence>
<protein>
    <submittedName>
        <fullName evidence="1">Uncharacterized protein</fullName>
    </submittedName>
</protein>
<dbReference type="OrthoDB" id="10434603at2759"/>
<keyword evidence="2" id="KW-1185">Reference proteome</keyword>
<reference evidence="2" key="1">
    <citation type="journal article" date="2015" name="PLoS Genet.">
        <title>The dynamic genome and transcriptome of the human fungal pathogen Blastomyces and close relative Emmonsia.</title>
        <authorList>
            <person name="Munoz J.F."/>
            <person name="Gauthier G.M."/>
            <person name="Desjardins C.A."/>
            <person name="Gallo J.E."/>
            <person name="Holder J."/>
            <person name="Sullivan T.D."/>
            <person name="Marty A.J."/>
            <person name="Carmen J.C."/>
            <person name="Chen Z."/>
            <person name="Ding L."/>
            <person name="Gujja S."/>
            <person name="Magrini V."/>
            <person name="Misas E."/>
            <person name="Mitreva M."/>
            <person name="Priest M."/>
            <person name="Saif S."/>
            <person name="Whiston E.A."/>
            <person name="Young S."/>
            <person name="Zeng Q."/>
            <person name="Goldman W.E."/>
            <person name="Mardis E.R."/>
            <person name="Taylor J.W."/>
            <person name="McEwen J.G."/>
            <person name="Clay O.K."/>
            <person name="Klein B.S."/>
            <person name="Cuomo C.A."/>
        </authorList>
    </citation>
    <scope>NUCLEOTIDE SEQUENCE [LARGE SCALE GENOMIC DNA]</scope>
    <source>
        <strain evidence="2">UAMH 139</strain>
    </source>
</reference>
<evidence type="ECO:0000313" key="2">
    <source>
        <dbReference type="Proteomes" id="UP000053573"/>
    </source>
</evidence>
<accession>A0A0H1BHU2</accession>
<gene>
    <name evidence="1" type="ORF">EMPG_13931</name>
</gene>
<sequence length="165" mass="19101">MGMGMRAVGTGMLEVRKKRRTRKMTRMTRMSRLFRVGHGNVDGGELMPSLRLRLKSTKRMMLKKMRRRWVMDSSQSTPTISTPYQLARRLMIEGIASLIGNGIWNPQWMLKNRHRLLKNGTVGAEPRQQTWSLCRSDYCYPVLMIRVYGPSNVALARNGRLFLIS</sequence>